<gene>
    <name evidence="1" type="ORF">AS27_15265</name>
</gene>
<protein>
    <submittedName>
        <fullName evidence="1">Uncharacterized protein</fullName>
    </submittedName>
</protein>
<dbReference type="AlphaFoldDB" id="A0A087RE65"/>
<evidence type="ECO:0000313" key="1">
    <source>
        <dbReference type="EMBL" id="KFM11769.1"/>
    </source>
</evidence>
<organism evidence="1 2">
    <name type="scientific">Aptenodytes forsteri</name>
    <name type="common">Emperor penguin</name>
    <dbReference type="NCBI Taxonomy" id="9233"/>
    <lineage>
        <taxon>Eukaryota</taxon>
        <taxon>Metazoa</taxon>
        <taxon>Chordata</taxon>
        <taxon>Craniata</taxon>
        <taxon>Vertebrata</taxon>
        <taxon>Euteleostomi</taxon>
        <taxon>Archelosauria</taxon>
        <taxon>Archosauria</taxon>
        <taxon>Dinosauria</taxon>
        <taxon>Saurischia</taxon>
        <taxon>Theropoda</taxon>
        <taxon>Coelurosauria</taxon>
        <taxon>Aves</taxon>
        <taxon>Neognathae</taxon>
        <taxon>Neoaves</taxon>
        <taxon>Aequornithes</taxon>
        <taxon>Sphenisciformes</taxon>
        <taxon>Spheniscidae</taxon>
        <taxon>Aptenodytes</taxon>
    </lineage>
</organism>
<evidence type="ECO:0000313" key="2">
    <source>
        <dbReference type="Proteomes" id="UP000053286"/>
    </source>
</evidence>
<name>A0A087RE65_APTFO</name>
<reference evidence="1 2" key="1">
    <citation type="submission" date="2014-04" db="EMBL/GenBank/DDBJ databases">
        <title>Genome evolution of avian class.</title>
        <authorList>
            <person name="Zhang G."/>
            <person name="Li C."/>
        </authorList>
    </citation>
    <scope>NUCLEOTIDE SEQUENCE [LARGE SCALE GENOMIC DNA]</scope>
    <source>
        <strain evidence="1">BGI_AS27</strain>
    </source>
</reference>
<feature type="non-terminal residue" evidence="1">
    <location>
        <position position="41"/>
    </location>
</feature>
<dbReference type="EMBL" id="KL226332">
    <property type="protein sequence ID" value="KFM11769.1"/>
    <property type="molecule type" value="Genomic_DNA"/>
</dbReference>
<proteinExistence type="predicted"/>
<accession>A0A087RE65</accession>
<dbReference type="Proteomes" id="UP000053286">
    <property type="component" value="Unassembled WGS sequence"/>
</dbReference>
<keyword evidence="2" id="KW-1185">Reference proteome</keyword>
<sequence length="41" mass="4578">MLEVLLIPPWNYTLVSTVVCAAQLGYHSRCFCTDCSCGRQV</sequence>